<keyword evidence="5" id="KW-1185">Reference proteome</keyword>
<reference evidence="4 5" key="1">
    <citation type="submission" date="2015-01" db="EMBL/GenBank/DDBJ databases">
        <title>Genome Sequence of Magnetospirillum magnetotacticum Strain MS-1.</title>
        <authorList>
            <person name="Marinov G.K."/>
            <person name="Smalley M.D."/>
            <person name="DeSalvo G."/>
        </authorList>
    </citation>
    <scope>NUCLEOTIDE SEQUENCE [LARGE SCALE GENOMIC DNA]</scope>
    <source>
        <strain evidence="4 5">MS-1</strain>
    </source>
</reference>
<evidence type="ECO:0000256" key="1">
    <source>
        <dbReference type="ARBA" id="ARBA00007734"/>
    </source>
</evidence>
<protein>
    <submittedName>
        <fullName evidence="4">Transglycosylase</fullName>
    </submittedName>
</protein>
<dbReference type="PANTHER" id="PTHR37423:SF2">
    <property type="entry name" value="MEMBRANE-BOUND LYTIC MUREIN TRANSGLYCOSYLASE C"/>
    <property type="match status" value="1"/>
</dbReference>
<dbReference type="InterPro" id="IPR008258">
    <property type="entry name" value="Transglycosylase_SLT_dom_1"/>
</dbReference>
<organism evidence="4 5">
    <name type="scientific">Paramagnetospirillum magnetotacticum MS-1</name>
    <dbReference type="NCBI Taxonomy" id="272627"/>
    <lineage>
        <taxon>Bacteria</taxon>
        <taxon>Pseudomonadati</taxon>
        <taxon>Pseudomonadota</taxon>
        <taxon>Alphaproteobacteria</taxon>
        <taxon>Rhodospirillales</taxon>
        <taxon>Magnetospirillaceae</taxon>
        <taxon>Paramagnetospirillum</taxon>
    </lineage>
</organism>
<dbReference type="EMBL" id="JXSL01000016">
    <property type="protein sequence ID" value="KIM00412.1"/>
    <property type="molecule type" value="Genomic_DNA"/>
</dbReference>
<dbReference type="Pfam" id="PF01464">
    <property type="entry name" value="SLT"/>
    <property type="match status" value="1"/>
</dbReference>
<evidence type="ECO:0000259" key="3">
    <source>
        <dbReference type="Pfam" id="PF01464"/>
    </source>
</evidence>
<name>A0A0C2V5R5_PARME</name>
<accession>A0A0C2V5R5</accession>
<sequence length="137" mass="14959">MFQESHLDPAAVSQVGARGIAQIMPGTWGDLSRRLEFPPAASPHDAKLAIEAGAVYDADLRRQWSRNRSPMEAHRLALASYNAGTGHILKAQRACGGAALWSDISPCLSQVTGQHAGETLGYVTRIEHWRAQMEARR</sequence>
<dbReference type="PANTHER" id="PTHR37423">
    <property type="entry name" value="SOLUBLE LYTIC MUREIN TRANSGLYCOSYLASE-RELATED"/>
    <property type="match status" value="1"/>
</dbReference>
<dbReference type="AlphaFoldDB" id="A0A0C2V5R5"/>
<dbReference type="STRING" id="272627.CCC_01823"/>
<feature type="domain" description="Transglycosylase SLT" evidence="3">
    <location>
        <begin position="2"/>
        <end position="95"/>
    </location>
</feature>
<dbReference type="SUPFAM" id="SSF53955">
    <property type="entry name" value="Lysozyme-like"/>
    <property type="match status" value="1"/>
</dbReference>
<gene>
    <name evidence="4" type="ORF">CCC_01823</name>
</gene>
<evidence type="ECO:0000256" key="2">
    <source>
        <dbReference type="ARBA" id="ARBA00009387"/>
    </source>
</evidence>
<dbReference type="Gene3D" id="1.10.530.10">
    <property type="match status" value="1"/>
</dbReference>
<dbReference type="InterPro" id="IPR023346">
    <property type="entry name" value="Lysozyme-like_dom_sf"/>
</dbReference>
<evidence type="ECO:0000313" key="5">
    <source>
        <dbReference type="Proteomes" id="UP000031971"/>
    </source>
</evidence>
<evidence type="ECO:0000313" key="4">
    <source>
        <dbReference type="EMBL" id="KIM00412.1"/>
    </source>
</evidence>
<proteinExistence type="inferred from homology"/>
<comment type="caution">
    <text evidence="4">The sequence shown here is derived from an EMBL/GenBank/DDBJ whole genome shotgun (WGS) entry which is preliminary data.</text>
</comment>
<dbReference type="Proteomes" id="UP000031971">
    <property type="component" value="Unassembled WGS sequence"/>
</dbReference>
<comment type="similarity">
    <text evidence="2">Belongs to the virb1 family.</text>
</comment>
<comment type="similarity">
    <text evidence="1">Belongs to the transglycosylase Slt family.</text>
</comment>